<gene>
    <name evidence="2" type="ORF">H7A79_0768</name>
</gene>
<dbReference type="AlphaFoldDB" id="A0A7H1MC49"/>
<name>A0A7H1MC49_9NEIS</name>
<dbReference type="Proteomes" id="UP000516412">
    <property type="component" value="Chromosome"/>
</dbReference>
<dbReference type="EMBL" id="CP060414">
    <property type="protein sequence ID" value="QNT59214.1"/>
    <property type="molecule type" value="Genomic_DNA"/>
</dbReference>
<feature type="region of interest" description="Disordered" evidence="1">
    <location>
        <begin position="44"/>
        <end position="67"/>
    </location>
</feature>
<dbReference type="KEGG" id="nmus:H7A79_0768"/>
<protein>
    <submittedName>
        <fullName evidence="2">Homeo-like domain protein</fullName>
    </submittedName>
</protein>
<dbReference type="RefSeq" id="WP_187001149.1">
    <property type="nucleotide sequence ID" value="NZ_CP060414.2"/>
</dbReference>
<keyword evidence="3" id="KW-1185">Reference proteome</keyword>
<dbReference type="Pfam" id="PF13384">
    <property type="entry name" value="HTH_23"/>
    <property type="match status" value="1"/>
</dbReference>
<evidence type="ECO:0000256" key="1">
    <source>
        <dbReference type="SAM" id="MobiDB-lite"/>
    </source>
</evidence>
<dbReference type="Gene3D" id="1.10.10.10">
    <property type="entry name" value="Winged helix-like DNA-binding domain superfamily/Winged helix DNA-binding domain"/>
    <property type="match status" value="1"/>
</dbReference>
<sequence>MKGRMPNKTLHNSIIQLTMQGVSISGIASALNCSPSTVSKVRRSYKANHKSSDKDQFDIFAQPKQKA</sequence>
<dbReference type="InterPro" id="IPR036388">
    <property type="entry name" value="WH-like_DNA-bd_sf"/>
</dbReference>
<evidence type="ECO:0000313" key="2">
    <source>
        <dbReference type="EMBL" id="QNT59214.1"/>
    </source>
</evidence>
<organism evidence="2 3">
    <name type="scientific">Neisseria musculi</name>
    <dbReference type="NCBI Taxonomy" id="1815583"/>
    <lineage>
        <taxon>Bacteria</taxon>
        <taxon>Pseudomonadati</taxon>
        <taxon>Pseudomonadota</taxon>
        <taxon>Betaproteobacteria</taxon>
        <taxon>Neisseriales</taxon>
        <taxon>Neisseriaceae</taxon>
        <taxon>Neisseria</taxon>
    </lineage>
</organism>
<accession>A0A7H1MC49</accession>
<proteinExistence type="predicted"/>
<reference evidence="2" key="1">
    <citation type="submission" date="2024-06" db="EMBL/GenBank/DDBJ databases">
        <title>Complete Genome Sequence of mouse commensal type strain Neisseria musculi.</title>
        <authorList>
            <person name="Thapa E."/>
            <person name="Aluvathingal J."/>
            <person name="Nadendla S."/>
            <person name="Mehta A."/>
            <person name="Tettelin H."/>
            <person name="Weyand N.J."/>
        </authorList>
    </citation>
    <scope>NUCLEOTIDE SEQUENCE</scope>
    <source>
        <strain evidence="2">NW831</strain>
    </source>
</reference>
<evidence type="ECO:0000313" key="3">
    <source>
        <dbReference type="Proteomes" id="UP000516412"/>
    </source>
</evidence>